<dbReference type="PANTHER" id="PTHR30619:SF1">
    <property type="entry name" value="RECOMBINATION PROTEIN 2"/>
    <property type="match status" value="1"/>
</dbReference>
<evidence type="ECO:0000256" key="1">
    <source>
        <dbReference type="ARBA" id="ARBA00004651"/>
    </source>
</evidence>
<dbReference type="EMBL" id="AP018586">
    <property type="protein sequence ID" value="BBD92366.1"/>
    <property type="molecule type" value="Genomic_DNA"/>
</dbReference>
<dbReference type="RefSeq" id="WP_170080843.1">
    <property type="nucleotide sequence ID" value="NZ_CP031271.1"/>
</dbReference>
<dbReference type="Pfam" id="PF00753">
    <property type="entry name" value="Lactamase_B"/>
    <property type="match status" value="1"/>
</dbReference>
<evidence type="ECO:0000256" key="5">
    <source>
        <dbReference type="ARBA" id="ARBA00023136"/>
    </source>
</evidence>
<keyword evidence="2" id="KW-1003">Cell membrane</keyword>
<keyword evidence="5" id="KW-0472">Membrane</keyword>
<keyword evidence="8" id="KW-1185">Reference proteome</keyword>
<dbReference type="InterPro" id="IPR052159">
    <property type="entry name" value="Competence_DNA_uptake"/>
</dbReference>
<feature type="domain" description="Metallo-beta-lactamase" evidence="6">
    <location>
        <begin position="401"/>
        <end position="608"/>
    </location>
</feature>
<dbReference type="CDD" id="cd07731">
    <property type="entry name" value="ComA-like_MBL-fold"/>
    <property type="match status" value="1"/>
</dbReference>
<keyword evidence="3" id="KW-0812">Transmembrane</keyword>
<dbReference type="PANTHER" id="PTHR30619">
    <property type="entry name" value="DNA INTERNALIZATION/COMPETENCE PROTEIN COMEC/REC2"/>
    <property type="match status" value="1"/>
</dbReference>
<dbReference type="Pfam" id="PF03772">
    <property type="entry name" value="Competence"/>
    <property type="match status" value="1"/>
</dbReference>
<evidence type="ECO:0000256" key="2">
    <source>
        <dbReference type="ARBA" id="ARBA00022475"/>
    </source>
</evidence>
<dbReference type="InterPro" id="IPR036866">
    <property type="entry name" value="RibonucZ/Hydroxyglut_hydro"/>
</dbReference>
<comment type="subcellular location">
    <subcellularLocation>
        <location evidence="1">Cell membrane</location>
        <topology evidence="1">Multi-pass membrane protein</topology>
    </subcellularLocation>
</comment>
<dbReference type="Proteomes" id="UP000274772">
    <property type="component" value="Chromosome"/>
</dbReference>
<protein>
    <submittedName>
        <fullName evidence="7">DNA internalization competence protein ComEC/Rec2-like protein</fullName>
    </submittedName>
</protein>
<dbReference type="NCBIfam" id="TIGR00361">
    <property type="entry name" value="ComEC_Rec2"/>
    <property type="match status" value="1"/>
</dbReference>
<evidence type="ECO:0000313" key="7">
    <source>
        <dbReference type="EMBL" id="BBD92366.1"/>
    </source>
</evidence>
<proteinExistence type="predicted"/>
<evidence type="ECO:0000259" key="6">
    <source>
        <dbReference type="SMART" id="SM00849"/>
    </source>
</evidence>
<dbReference type="InterPro" id="IPR004477">
    <property type="entry name" value="ComEC_N"/>
</dbReference>
<reference evidence="7 8" key="1">
    <citation type="submission" date="2018-05" db="EMBL/GenBank/DDBJ databases">
        <title>Complete genome sequencing of three human clinical isolates of Staphylococcus caprae reveals virulence factors similar to those of S. epidermidis and S. capitis.</title>
        <authorList>
            <person name="Watanabe S."/>
            <person name="Cui L."/>
        </authorList>
    </citation>
    <scope>NUCLEOTIDE SEQUENCE [LARGE SCALE GENOMIC DNA]</scope>
    <source>
        <strain evidence="7 8">JMUB590</strain>
    </source>
</reference>
<dbReference type="SMART" id="SM00849">
    <property type="entry name" value="Lactamase_B"/>
    <property type="match status" value="1"/>
</dbReference>
<dbReference type="Gene3D" id="3.60.15.10">
    <property type="entry name" value="Ribonuclease Z/Hydroxyacylglutathione hydrolase-like"/>
    <property type="match status" value="1"/>
</dbReference>
<sequence length="666" mass="77016">MVRNDVTFKSLENKQKYTTGYLIYKNENYKFFFKTKMSKTYASLKNKTCYIKGDFKFDNEHPSITISSINLNSCKTNGHFQWIYNHQEYISNKIYHSGVKYPNRILALITGNTTLINPDYKEKVKEIGIYHLLAISGTHIATIILIIHQSLVRFNTPLLVIKILTICVLVIYAIYTDFVPSAVRAISIAILVILLPKSLRKSSLNLLSLIFIIMYIVYPGYIYNIGFQFSFLICFFILMAQPFLKNLTPIKSLLAITCIAQFGSIIISVYHFNQFQWIGFLSNLLFVPFYSFLLFPSIILFFITSHLISHFEIMNRYMAFLYNVHDLLLNLFYKLSHYKWYIPDLSEKQLLLFILSIFIVYYLFVHQKVFISLSVFIIILSLLTFTNKPSYAELTLFDVGQGDSILFKTGNNKTIMIDTGGKGDENKSKSISHHNIAKFKILPSLKRKGISTIDYLILTHPHADHMGELPYLFEHLKIKNIILNSDGFPNDLLKYIIKEGKMKNIKIHEVKNISQINFEVTKLKFFNTFIPASSDKNEQSIIILIQYRNKNILLMGDATKNNESILLQNYKLPKIDILKVGHHGSRTSSSEEFVKNIQPKISLISSGKHNKYHLPNDDVISRLKENGSEVYDTQDNGELSINLDDIKTKIQRIYQRQSTNAREVTQ</sequence>
<organism evidence="7 8">
    <name type="scientific">Staphylococcus caprae</name>
    <dbReference type="NCBI Taxonomy" id="29380"/>
    <lineage>
        <taxon>Bacteria</taxon>
        <taxon>Bacillati</taxon>
        <taxon>Bacillota</taxon>
        <taxon>Bacilli</taxon>
        <taxon>Bacillales</taxon>
        <taxon>Staphylococcaceae</taxon>
        <taxon>Staphylococcus</taxon>
    </lineage>
</organism>
<name>A0ABM7FSQ0_9STAP</name>
<evidence type="ECO:0000256" key="4">
    <source>
        <dbReference type="ARBA" id="ARBA00022989"/>
    </source>
</evidence>
<dbReference type="InterPro" id="IPR004797">
    <property type="entry name" value="Competence_ComEC/Rec2"/>
</dbReference>
<evidence type="ECO:0000256" key="3">
    <source>
        <dbReference type="ARBA" id="ARBA00022692"/>
    </source>
</evidence>
<evidence type="ECO:0000313" key="8">
    <source>
        <dbReference type="Proteomes" id="UP000274772"/>
    </source>
</evidence>
<dbReference type="InterPro" id="IPR001279">
    <property type="entry name" value="Metallo-B-lactamas"/>
</dbReference>
<dbReference type="SUPFAM" id="SSF56281">
    <property type="entry name" value="Metallo-hydrolase/oxidoreductase"/>
    <property type="match status" value="1"/>
</dbReference>
<keyword evidence="4" id="KW-1133">Transmembrane helix</keyword>
<dbReference type="NCBIfam" id="TIGR00360">
    <property type="entry name" value="ComEC_N-term"/>
    <property type="match status" value="1"/>
</dbReference>
<accession>A0ABM7FSQ0</accession>
<dbReference type="InterPro" id="IPR035681">
    <property type="entry name" value="ComA-like_MBL"/>
</dbReference>
<gene>
    <name evidence="7" type="primary">comEC</name>
    <name evidence="7" type="ORF">JMUB590_1308</name>
</gene>